<feature type="signal peptide" evidence="5">
    <location>
        <begin position="1"/>
        <end position="35"/>
    </location>
</feature>
<sequence>MPRLSKFPYCPAKIVAISAVTVLITASCAAKTSQASDESGTLTVGFSAAPPSLDPAKTTGNGQAFLFLAYDPLIYRDQDGALKPRLATSWNYVGTGNKVFELHLRAGVRFSDGSPLTADTAKANFDYLRKVGVGTAGKVAKDATVTVVDPLTIRLTLTAANPDLPTVLSQDTMPGLISGRALADPATLAKQTQGTGPFVLDPAATVPNDRYTYTANPQFWDKANVHYQKVVVRVIPNPNTALAAIKTGQVDVIGGNYTTVASAKAAGLNVAYAPFTFMGLVLADRAGTVVPALRDPRVRQALNYAVDRQKITRALFGEYGTPTEQIQLPGRDGSVQKTVYQHDPAKARQLLAEAGYANGFALPALTTSAASSNLVVQAIADDLKQVGVTLELTNDADTTKYQQDMRSKKWGAFGIAFGSLTTHQMAQVLLRPGGFYNPFDSDDPGLTARYAEAAAAPPDQRAQLDRQIISRVVDQGWFVTVTFSPLFYFSRAGVTNVRVSPGEPVANPVEWRPAGGR</sequence>
<proteinExistence type="inferred from homology"/>
<comment type="subcellular location">
    <subcellularLocation>
        <location evidence="1">Cell envelope</location>
    </subcellularLocation>
</comment>
<gene>
    <name evidence="7" type="ORF">G3I59_14060</name>
</gene>
<evidence type="ECO:0000256" key="2">
    <source>
        <dbReference type="ARBA" id="ARBA00005695"/>
    </source>
</evidence>
<dbReference type="Gene3D" id="3.10.105.10">
    <property type="entry name" value="Dipeptide-binding Protein, Domain 3"/>
    <property type="match status" value="1"/>
</dbReference>
<dbReference type="Gene3D" id="3.40.190.10">
    <property type="entry name" value="Periplasmic binding protein-like II"/>
    <property type="match status" value="1"/>
</dbReference>
<evidence type="ECO:0000256" key="3">
    <source>
        <dbReference type="ARBA" id="ARBA00022448"/>
    </source>
</evidence>
<comment type="similarity">
    <text evidence="2">Belongs to the bacterial solute-binding protein 5 family.</text>
</comment>
<comment type="caution">
    <text evidence="7">The sequence shown here is derived from an EMBL/GenBank/DDBJ whole genome shotgun (WGS) entry which is preliminary data.</text>
</comment>
<protein>
    <recommendedName>
        <fullName evidence="6">Solute-binding protein family 5 domain-containing protein</fullName>
    </recommendedName>
</protein>
<feature type="chain" id="PRO_5046560659" description="Solute-binding protein family 5 domain-containing protein" evidence="5">
    <location>
        <begin position="36"/>
        <end position="517"/>
    </location>
</feature>
<dbReference type="Pfam" id="PF00496">
    <property type="entry name" value="SBP_bac_5"/>
    <property type="match status" value="1"/>
</dbReference>
<dbReference type="PANTHER" id="PTHR30290:SF10">
    <property type="entry name" value="PERIPLASMIC OLIGOPEPTIDE-BINDING PROTEIN-RELATED"/>
    <property type="match status" value="1"/>
</dbReference>
<keyword evidence="4 5" id="KW-0732">Signal</keyword>
<organism evidence="7 8">
    <name type="scientific">Amycolatopsis rubida</name>
    <dbReference type="NCBI Taxonomy" id="112413"/>
    <lineage>
        <taxon>Bacteria</taxon>
        <taxon>Bacillati</taxon>
        <taxon>Actinomycetota</taxon>
        <taxon>Actinomycetes</taxon>
        <taxon>Pseudonocardiales</taxon>
        <taxon>Pseudonocardiaceae</taxon>
        <taxon>Amycolatopsis</taxon>
    </lineage>
</organism>
<evidence type="ECO:0000256" key="4">
    <source>
        <dbReference type="ARBA" id="ARBA00022729"/>
    </source>
</evidence>
<dbReference type="RefSeq" id="WP_067594624.1">
    <property type="nucleotide sequence ID" value="NZ_JAAGNC010000075.1"/>
</dbReference>
<evidence type="ECO:0000313" key="7">
    <source>
        <dbReference type="EMBL" id="NEC56680.1"/>
    </source>
</evidence>
<dbReference type="EMBL" id="JAAGNC010000075">
    <property type="protein sequence ID" value="NEC56680.1"/>
    <property type="molecule type" value="Genomic_DNA"/>
</dbReference>
<reference evidence="7 8" key="1">
    <citation type="submission" date="2020-01" db="EMBL/GenBank/DDBJ databases">
        <title>Insect and environment-associated Actinomycetes.</title>
        <authorList>
            <person name="Currrie C."/>
            <person name="Chevrette M."/>
            <person name="Carlson C."/>
            <person name="Stubbendieck R."/>
            <person name="Wendt-Pienkowski E."/>
        </authorList>
    </citation>
    <scope>NUCLEOTIDE SEQUENCE [LARGE SCALE GENOMIC DNA]</scope>
    <source>
        <strain evidence="7 8">SID8386</strain>
    </source>
</reference>
<dbReference type="SUPFAM" id="SSF53850">
    <property type="entry name" value="Periplasmic binding protein-like II"/>
    <property type="match status" value="1"/>
</dbReference>
<dbReference type="PROSITE" id="PS51257">
    <property type="entry name" value="PROKAR_LIPOPROTEIN"/>
    <property type="match status" value="1"/>
</dbReference>
<evidence type="ECO:0000313" key="8">
    <source>
        <dbReference type="Proteomes" id="UP000470404"/>
    </source>
</evidence>
<dbReference type="InterPro" id="IPR039424">
    <property type="entry name" value="SBP_5"/>
</dbReference>
<evidence type="ECO:0000256" key="1">
    <source>
        <dbReference type="ARBA" id="ARBA00004196"/>
    </source>
</evidence>
<dbReference type="Proteomes" id="UP000470404">
    <property type="component" value="Unassembled WGS sequence"/>
</dbReference>
<evidence type="ECO:0000259" key="6">
    <source>
        <dbReference type="Pfam" id="PF00496"/>
    </source>
</evidence>
<accession>A0ABX0BV66</accession>
<evidence type="ECO:0000256" key="5">
    <source>
        <dbReference type="SAM" id="SignalP"/>
    </source>
</evidence>
<keyword evidence="8" id="KW-1185">Reference proteome</keyword>
<dbReference type="PANTHER" id="PTHR30290">
    <property type="entry name" value="PERIPLASMIC BINDING COMPONENT OF ABC TRANSPORTER"/>
    <property type="match status" value="1"/>
</dbReference>
<name>A0ABX0BV66_9PSEU</name>
<dbReference type="InterPro" id="IPR000914">
    <property type="entry name" value="SBP_5_dom"/>
</dbReference>
<feature type="domain" description="Solute-binding protein family 5" evidence="6">
    <location>
        <begin position="82"/>
        <end position="419"/>
    </location>
</feature>
<keyword evidence="3" id="KW-0813">Transport</keyword>